<feature type="modified residue" description="4-aspartylphosphate" evidence="1">
    <location>
        <position position="103"/>
    </location>
</feature>
<reference evidence="5 6" key="1">
    <citation type="submission" date="2014-05" db="EMBL/GenBank/DDBJ databases">
        <title>De novo Genome Sequence of Spirocheata sp.</title>
        <authorList>
            <person name="Shivani Y."/>
            <person name="Subhash Y."/>
            <person name="Tushar L."/>
            <person name="Sasikala C."/>
            <person name="Ramana C.V."/>
        </authorList>
    </citation>
    <scope>NUCLEOTIDE SEQUENCE [LARGE SCALE GENOMIC DNA]</scope>
    <source>
        <strain evidence="5 6">JC230</strain>
    </source>
</reference>
<dbReference type="InterPro" id="IPR001633">
    <property type="entry name" value="EAL_dom"/>
</dbReference>
<dbReference type="SUPFAM" id="SSF141868">
    <property type="entry name" value="EAL domain-like"/>
    <property type="match status" value="1"/>
</dbReference>
<dbReference type="InterPro" id="IPR000160">
    <property type="entry name" value="GGDEF_dom"/>
</dbReference>
<dbReference type="Pfam" id="PF00563">
    <property type="entry name" value="EAL"/>
    <property type="match status" value="1"/>
</dbReference>
<gene>
    <name evidence="5" type="ORF">DC28_01940</name>
</gene>
<protein>
    <recommendedName>
        <fullName evidence="7">Diguanylate cyclase</fullName>
    </recommendedName>
</protein>
<dbReference type="InterPro" id="IPR001789">
    <property type="entry name" value="Sig_transdc_resp-reg_receiver"/>
</dbReference>
<dbReference type="PANTHER" id="PTHR33121">
    <property type="entry name" value="CYCLIC DI-GMP PHOSPHODIESTERASE PDEF"/>
    <property type="match status" value="1"/>
</dbReference>
<dbReference type="InterPro" id="IPR021800">
    <property type="entry name" value="DUF3369"/>
</dbReference>
<dbReference type="Gene3D" id="3.20.20.450">
    <property type="entry name" value="EAL domain"/>
    <property type="match status" value="1"/>
</dbReference>
<dbReference type="SUPFAM" id="SSF52172">
    <property type="entry name" value="CheY-like"/>
    <property type="match status" value="1"/>
</dbReference>
<evidence type="ECO:0008006" key="7">
    <source>
        <dbReference type="Google" id="ProtNLM"/>
    </source>
</evidence>
<keyword evidence="1" id="KW-0597">Phosphoprotein</keyword>
<dbReference type="STRING" id="1480694.DC28_01940"/>
<evidence type="ECO:0000256" key="1">
    <source>
        <dbReference type="PROSITE-ProRule" id="PRU00169"/>
    </source>
</evidence>
<evidence type="ECO:0000313" key="6">
    <source>
        <dbReference type="Proteomes" id="UP000029692"/>
    </source>
</evidence>
<dbReference type="InterPro" id="IPR029787">
    <property type="entry name" value="Nucleotide_cyclase"/>
</dbReference>
<organism evidence="5 6">
    <name type="scientific">Spirochaeta lutea</name>
    <dbReference type="NCBI Taxonomy" id="1480694"/>
    <lineage>
        <taxon>Bacteria</taxon>
        <taxon>Pseudomonadati</taxon>
        <taxon>Spirochaetota</taxon>
        <taxon>Spirochaetia</taxon>
        <taxon>Spirochaetales</taxon>
        <taxon>Spirochaetaceae</taxon>
        <taxon>Spirochaeta</taxon>
    </lineage>
</organism>
<dbReference type="OrthoDB" id="366324at2"/>
<dbReference type="InterPro" id="IPR043128">
    <property type="entry name" value="Rev_trsase/Diguanyl_cyclase"/>
</dbReference>
<dbReference type="Pfam" id="PF00990">
    <property type="entry name" value="GGDEF"/>
    <property type="match status" value="1"/>
</dbReference>
<name>A0A098R2R3_9SPIO</name>
<dbReference type="InterPro" id="IPR011006">
    <property type="entry name" value="CheY-like_superfamily"/>
</dbReference>
<evidence type="ECO:0000313" key="5">
    <source>
        <dbReference type="EMBL" id="KGE73958.1"/>
    </source>
</evidence>
<dbReference type="Pfam" id="PF11849">
    <property type="entry name" value="DUF3369"/>
    <property type="match status" value="1"/>
</dbReference>
<evidence type="ECO:0000259" key="4">
    <source>
        <dbReference type="PROSITE" id="PS50887"/>
    </source>
</evidence>
<dbReference type="SUPFAM" id="SSF55073">
    <property type="entry name" value="Nucleotide cyclase"/>
    <property type="match status" value="1"/>
</dbReference>
<dbReference type="InterPro" id="IPR035919">
    <property type="entry name" value="EAL_sf"/>
</dbReference>
<feature type="domain" description="Response regulatory" evidence="2">
    <location>
        <begin position="48"/>
        <end position="172"/>
    </location>
</feature>
<dbReference type="InterPro" id="IPR050706">
    <property type="entry name" value="Cyclic-di-GMP_PDE-like"/>
</dbReference>
<feature type="domain" description="EAL" evidence="3">
    <location>
        <begin position="506"/>
        <end position="762"/>
    </location>
</feature>
<dbReference type="AlphaFoldDB" id="A0A098R2R3"/>
<dbReference type="Proteomes" id="UP000029692">
    <property type="component" value="Unassembled WGS sequence"/>
</dbReference>
<dbReference type="EMBL" id="JNUP01000001">
    <property type="protein sequence ID" value="KGE73958.1"/>
    <property type="molecule type" value="Genomic_DNA"/>
</dbReference>
<dbReference type="Gene3D" id="3.40.50.2300">
    <property type="match status" value="1"/>
</dbReference>
<sequence length="768" mass="86618">MPFLLLHLSGEDLHLNSSHDQVTDDLLVFSDESTPDAVDLPKDDTTWKILIVDDDEQVHKVTTLALSHVLVHGRSLEFLHAFTSAEAMEILQTTDDIAALLLDVVMERDDAGLFLIKAIREDLGNQKIRIILRTGQPGYAPELEVIQQYDINDYKMKSELTRTRLITSITTALRSYDQIKRIEESRLGLQQIIRASSELLSIHSLGEYSAALIRQIGSILDTSILSAACLQGRLPLSSESTSLLYSLGDPPFLDVNMNAQGDPEDQNRGVIDYLVPKLEKKRSWFRNDEALLFISGVEDRWHAIYLVLDTVLNDGKQRLLEVFAANLGVGFRNIELVQNLENFAFFDPLTALPNKTRFTEIIDSTLKSSNVNQLVVMLDIDDFSELNDSLGHEHGDALLKAVAERLVSNYTGSFVIARIAGDTFGILGPEGLLRPQMILSLFEEPFLISETPFPIRITLGLVHLQDVETGAEAVKNSNIAMKRAKSSARSRFLYFSSAMKDTIHRRMLISKDLKPALLNKEFILHYQPQIDLTRGQTVGTEALIRWKRPTGEIVPPFHFISVAESSGIINDIGRWVFSEACRQALEWHAMGDPSWKPRMAINVSMRQVHNPNFLPFLSHVIRDYGIEPDLLEIEITESLVMQDAERVIDLLKKIKDLGMRIAIDDFGTGFSSLNYLLRLPIDRLKIDRSFILNLETDRRSKVLTEVVIQLAQQLELGVIAEGVENQQQIELVRSMGCNEVQGFFYSKPLPPDDLITWVRNSHSDINNS</sequence>
<dbReference type="Gene3D" id="3.30.70.270">
    <property type="match status" value="1"/>
</dbReference>
<dbReference type="PANTHER" id="PTHR33121:SF70">
    <property type="entry name" value="SIGNALING PROTEIN YKOW"/>
    <property type="match status" value="1"/>
</dbReference>
<dbReference type="SMART" id="SM00052">
    <property type="entry name" value="EAL"/>
    <property type="match status" value="1"/>
</dbReference>
<dbReference type="eggNOG" id="COG5001">
    <property type="taxonomic scope" value="Bacteria"/>
</dbReference>
<dbReference type="NCBIfam" id="TIGR00254">
    <property type="entry name" value="GGDEF"/>
    <property type="match status" value="1"/>
</dbReference>
<dbReference type="PROSITE" id="PS50887">
    <property type="entry name" value="GGDEF"/>
    <property type="match status" value="1"/>
</dbReference>
<accession>A0A098R2R3</accession>
<dbReference type="PROSITE" id="PS50110">
    <property type="entry name" value="RESPONSE_REGULATORY"/>
    <property type="match status" value="1"/>
</dbReference>
<dbReference type="CDD" id="cd01948">
    <property type="entry name" value="EAL"/>
    <property type="match status" value="1"/>
</dbReference>
<dbReference type="GO" id="GO:0071111">
    <property type="term" value="F:cyclic-guanylate-specific phosphodiesterase activity"/>
    <property type="evidence" value="ECO:0007669"/>
    <property type="project" value="InterPro"/>
</dbReference>
<keyword evidence="6" id="KW-1185">Reference proteome</keyword>
<proteinExistence type="predicted"/>
<dbReference type="GO" id="GO:0000160">
    <property type="term" value="P:phosphorelay signal transduction system"/>
    <property type="evidence" value="ECO:0007669"/>
    <property type="project" value="InterPro"/>
</dbReference>
<dbReference type="CDD" id="cd01949">
    <property type="entry name" value="GGDEF"/>
    <property type="match status" value="1"/>
</dbReference>
<evidence type="ECO:0000259" key="2">
    <source>
        <dbReference type="PROSITE" id="PS50110"/>
    </source>
</evidence>
<dbReference type="PROSITE" id="PS50883">
    <property type="entry name" value="EAL"/>
    <property type="match status" value="1"/>
</dbReference>
<dbReference type="SMART" id="SM00267">
    <property type="entry name" value="GGDEF"/>
    <property type="match status" value="1"/>
</dbReference>
<comment type="caution">
    <text evidence="5">The sequence shown here is derived from an EMBL/GenBank/DDBJ whole genome shotgun (WGS) entry which is preliminary data.</text>
</comment>
<evidence type="ECO:0000259" key="3">
    <source>
        <dbReference type="PROSITE" id="PS50883"/>
    </source>
</evidence>
<feature type="domain" description="GGDEF" evidence="4">
    <location>
        <begin position="371"/>
        <end position="497"/>
    </location>
</feature>